<evidence type="ECO:0008006" key="5">
    <source>
        <dbReference type="Google" id="ProtNLM"/>
    </source>
</evidence>
<feature type="compositionally biased region" description="Low complexity" evidence="1">
    <location>
        <begin position="113"/>
        <end position="122"/>
    </location>
</feature>
<feature type="region of interest" description="Disordered" evidence="1">
    <location>
        <begin position="67"/>
        <end position="149"/>
    </location>
</feature>
<evidence type="ECO:0000256" key="2">
    <source>
        <dbReference type="SAM" id="Phobius"/>
    </source>
</evidence>
<accession>A0ABP0YU29</accession>
<organism evidence="3 4">
    <name type="scientific">Citrullus colocynthis</name>
    <name type="common">colocynth</name>
    <dbReference type="NCBI Taxonomy" id="252529"/>
    <lineage>
        <taxon>Eukaryota</taxon>
        <taxon>Viridiplantae</taxon>
        <taxon>Streptophyta</taxon>
        <taxon>Embryophyta</taxon>
        <taxon>Tracheophyta</taxon>
        <taxon>Spermatophyta</taxon>
        <taxon>Magnoliopsida</taxon>
        <taxon>eudicotyledons</taxon>
        <taxon>Gunneridae</taxon>
        <taxon>Pentapetalae</taxon>
        <taxon>rosids</taxon>
        <taxon>fabids</taxon>
        <taxon>Cucurbitales</taxon>
        <taxon>Cucurbitaceae</taxon>
        <taxon>Benincaseae</taxon>
        <taxon>Citrullus</taxon>
    </lineage>
</organism>
<evidence type="ECO:0000256" key="1">
    <source>
        <dbReference type="SAM" id="MobiDB-lite"/>
    </source>
</evidence>
<dbReference type="EMBL" id="OZ021740">
    <property type="protein sequence ID" value="CAK9323866.1"/>
    <property type="molecule type" value="Genomic_DNA"/>
</dbReference>
<sequence>MAVSLNLLAGFNSTKLQVSYENVFRSSSFSKVRKSTSFCGTCGTTIGIAKERRRGLPILLAATGSNQVDTDTNEKGSGITGRTVLNDNSSALSQSPSDASAENGISQLNVTNESSSQSSEASNGQVLSSEQKPDTSSSPDLQSTKKSPLTARERLRAARVFNRYNESKTSKSDMGSKVLEAIRESDRGKKRSRLPEAPTNLFDDSKRGMPKPGWTFQFPGGSDLFVIAFSFIFISTVMFATTYIVWKVGAIHFNEY</sequence>
<keyword evidence="2" id="KW-0812">Transmembrane</keyword>
<feature type="region of interest" description="Disordered" evidence="1">
    <location>
        <begin position="184"/>
        <end position="206"/>
    </location>
</feature>
<feature type="compositionally biased region" description="Low complexity" evidence="1">
    <location>
        <begin position="89"/>
        <end position="101"/>
    </location>
</feature>
<feature type="transmembrane region" description="Helical" evidence="2">
    <location>
        <begin position="224"/>
        <end position="246"/>
    </location>
</feature>
<evidence type="ECO:0000313" key="3">
    <source>
        <dbReference type="EMBL" id="CAK9323866.1"/>
    </source>
</evidence>
<evidence type="ECO:0000313" key="4">
    <source>
        <dbReference type="Proteomes" id="UP001642487"/>
    </source>
</evidence>
<reference evidence="3 4" key="1">
    <citation type="submission" date="2024-03" db="EMBL/GenBank/DDBJ databases">
        <authorList>
            <person name="Gkanogiannis A."/>
            <person name="Becerra Lopez-Lavalle L."/>
        </authorList>
    </citation>
    <scope>NUCLEOTIDE SEQUENCE [LARGE SCALE GENOMIC DNA]</scope>
</reference>
<keyword evidence="4" id="KW-1185">Reference proteome</keyword>
<protein>
    <recommendedName>
        <fullName evidence="5">Differentiation-associated protein 1</fullName>
    </recommendedName>
</protein>
<dbReference type="Proteomes" id="UP001642487">
    <property type="component" value="Chromosome 6"/>
</dbReference>
<feature type="compositionally biased region" description="Polar residues" evidence="1">
    <location>
        <begin position="123"/>
        <end position="147"/>
    </location>
</feature>
<feature type="compositionally biased region" description="Polar residues" evidence="1">
    <location>
        <begin position="103"/>
        <end position="112"/>
    </location>
</feature>
<gene>
    <name evidence="3" type="ORF">CITCOLO1_LOCUS16080</name>
</gene>
<dbReference type="PANTHER" id="PTHR37233">
    <property type="entry name" value="TRANSMEMBRANE PROTEIN"/>
    <property type="match status" value="1"/>
</dbReference>
<proteinExistence type="predicted"/>
<dbReference type="PANTHER" id="PTHR37233:SF2">
    <property type="entry name" value="TRANSMEMBRANE PROTEIN"/>
    <property type="match status" value="1"/>
</dbReference>
<keyword evidence="2" id="KW-0472">Membrane</keyword>
<keyword evidence="2" id="KW-1133">Transmembrane helix</keyword>
<name>A0ABP0YU29_9ROSI</name>